<proteinExistence type="predicted"/>
<dbReference type="Proteomes" id="UP001519460">
    <property type="component" value="Unassembled WGS sequence"/>
</dbReference>
<dbReference type="AlphaFoldDB" id="A0ABD0L426"/>
<evidence type="ECO:0000313" key="1">
    <source>
        <dbReference type="EMBL" id="KAK7493983.1"/>
    </source>
</evidence>
<dbReference type="EMBL" id="JACVVK020000088">
    <property type="protein sequence ID" value="KAK7493983.1"/>
    <property type="molecule type" value="Genomic_DNA"/>
</dbReference>
<reference evidence="1 2" key="1">
    <citation type="journal article" date="2023" name="Sci. Data">
        <title>Genome assembly of the Korean intertidal mud-creeper Batillaria attramentaria.</title>
        <authorList>
            <person name="Patra A.K."/>
            <person name="Ho P.T."/>
            <person name="Jun S."/>
            <person name="Lee S.J."/>
            <person name="Kim Y."/>
            <person name="Won Y.J."/>
        </authorList>
    </citation>
    <scope>NUCLEOTIDE SEQUENCE [LARGE SCALE GENOMIC DNA]</scope>
    <source>
        <strain evidence="1">Wonlab-2016</strain>
    </source>
</reference>
<organism evidence="1 2">
    <name type="scientific">Batillaria attramentaria</name>
    <dbReference type="NCBI Taxonomy" id="370345"/>
    <lineage>
        <taxon>Eukaryota</taxon>
        <taxon>Metazoa</taxon>
        <taxon>Spiralia</taxon>
        <taxon>Lophotrochozoa</taxon>
        <taxon>Mollusca</taxon>
        <taxon>Gastropoda</taxon>
        <taxon>Caenogastropoda</taxon>
        <taxon>Sorbeoconcha</taxon>
        <taxon>Cerithioidea</taxon>
        <taxon>Batillariidae</taxon>
        <taxon>Batillaria</taxon>
    </lineage>
</organism>
<comment type="caution">
    <text evidence="1">The sequence shown here is derived from an EMBL/GenBank/DDBJ whole genome shotgun (WGS) entry which is preliminary data.</text>
</comment>
<name>A0ABD0L426_9CAEN</name>
<accession>A0ABD0L426</accession>
<gene>
    <name evidence="1" type="ORF">BaRGS_00014865</name>
</gene>
<evidence type="ECO:0000313" key="2">
    <source>
        <dbReference type="Proteomes" id="UP001519460"/>
    </source>
</evidence>
<keyword evidence="2" id="KW-1185">Reference proteome</keyword>
<protein>
    <submittedName>
        <fullName evidence="1">Uncharacterized protein</fullName>
    </submittedName>
</protein>
<sequence length="145" mass="16053">MTGGENARFTASWHALTKLTIASYTERTAVTWHPVPWRPVTVGGVGTWRCVWWWSSDIHCPGGDSLAPHTMPGVDNTDKRPKRAARESWQVECEEYRVEHALVCAGGALTVPVDVTSVLYVLGVVLTGGRPHHFQLLHKSQQKIG</sequence>